<name>A0A0F9F5E3_9ZZZZ</name>
<reference evidence="2" key="1">
    <citation type="journal article" date="2015" name="Nature">
        <title>Complex archaea that bridge the gap between prokaryotes and eukaryotes.</title>
        <authorList>
            <person name="Spang A."/>
            <person name="Saw J.H."/>
            <person name="Jorgensen S.L."/>
            <person name="Zaremba-Niedzwiedzka K."/>
            <person name="Martijn J."/>
            <person name="Lind A.E."/>
            <person name="van Eijk R."/>
            <person name="Schleper C."/>
            <person name="Guy L."/>
            <person name="Ettema T.J."/>
        </authorList>
    </citation>
    <scope>NUCLEOTIDE SEQUENCE</scope>
</reference>
<keyword evidence="1" id="KW-1133">Transmembrane helix</keyword>
<keyword evidence="1" id="KW-0812">Transmembrane</keyword>
<keyword evidence="1" id="KW-0472">Membrane</keyword>
<accession>A0A0F9F5E3</accession>
<evidence type="ECO:0000256" key="1">
    <source>
        <dbReference type="SAM" id="Phobius"/>
    </source>
</evidence>
<sequence length="53" mass="5765">MGAIGILLGIEMNLLLFASLYIGLGYLTFRGWLKVSPPQHGRFGNDGGYSYEG</sequence>
<comment type="caution">
    <text evidence="2">The sequence shown here is derived from an EMBL/GenBank/DDBJ whole genome shotgun (WGS) entry which is preliminary data.</text>
</comment>
<protein>
    <submittedName>
        <fullName evidence="2">Uncharacterized protein</fullName>
    </submittedName>
</protein>
<proteinExistence type="predicted"/>
<dbReference type="EMBL" id="LAZR01022543">
    <property type="protein sequence ID" value="KKL81498.1"/>
    <property type="molecule type" value="Genomic_DNA"/>
</dbReference>
<dbReference type="AlphaFoldDB" id="A0A0F9F5E3"/>
<feature type="non-terminal residue" evidence="2">
    <location>
        <position position="53"/>
    </location>
</feature>
<organism evidence="2">
    <name type="scientific">marine sediment metagenome</name>
    <dbReference type="NCBI Taxonomy" id="412755"/>
    <lineage>
        <taxon>unclassified sequences</taxon>
        <taxon>metagenomes</taxon>
        <taxon>ecological metagenomes</taxon>
    </lineage>
</organism>
<evidence type="ECO:0000313" key="2">
    <source>
        <dbReference type="EMBL" id="KKL81498.1"/>
    </source>
</evidence>
<feature type="transmembrane region" description="Helical" evidence="1">
    <location>
        <begin position="6"/>
        <end position="29"/>
    </location>
</feature>
<gene>
    <name evidence="2" type="ORF">LCGC14_1994120</name>
</gene>